<protein>
    <submittedName>
        <fullName evidence="2">Methyltransferase family protein</fullName>
    </submittedName>
</protein>
<organism evidence="2 3">
    <name type="scientific">Cricetibacter osteomyelitidis</name>
    <dbReference type="NCBI Taxonomy" id="1521931"/>
    <lineage>
        <taxon>Bacteria</taxon>
        <taxon>Pseudomonadati</taxon>
        <taxon>Pseudomonadota</taxon>
        <taxon>Gammaproteobacteria</taxon>
        <taxon>Pasteurellales</taxon>
        <taxon>Pasteurellaceae</taxon>
        <taxon>Cricetibacter</taxon>
    </lineage>
</organism>
<dbReference type="InterPro" id="IPR029063">
    <property type="entry name" value="SAM-dependent_MTases_sf"/>
</dbReference>
<evidence type="ECO:0000313" key="3">
    <source>
        <dbReference type="Proteomes" id="UP000295763"/>
    </source>
</evidence>
<dbReference type="Gene3D" id="3.40.50.150">
    <property type="entry name" value="Vaccinia Virus protein VP39"/>
    <property type="match status" value="1"/>
</dbReference>
<dbReference type="GO" id="GO:0032259">
    <property type="term" value="P:methylation"/>
    <property type="evidence" value="ECO:0007669"/>
    <property type="project" value="UniProtKB-KW"/>
</dbReference>
<evidence type="ECO:0000313" key="2">
    <source>
        <dbReference type="EMBL" id="TCP94786.1"/>
    </source>
</evidence>
<dbReference type="SUPFAM" id="SSF53335">
    <property type="entry name" value="S-adenosyl-L-methionine-dependent methyltransferases"/>
    <property type="match status" value="1"/>
</dbReference>
<dbReference type="OrthoDB" id="6191410at2"/>
<dbReference type="RefSeq" id="WP_131977068.1">
    <property type="nucleotide sequence ID" value="NZ_SLYB01000014.1"/>
</dbReference>
<feature type="domain" description="Methyltransferase type 11" evidence="1">
    <location>
        <begin position="47"/>
        <end position="137"/>
    </location>
</feature>
<accession>A0A4R2T125</accession>
<keyword evidence="2" id="KW-0489">Methyltransferase</keyword>
<reference evidence="2 3" key="1">
    <citation type="submission" date="2019-03" db="EMBL/GenBank/DDBJ databases">
        <title>Genomic Encyclopedia of Type Strains, Phase IV (KMG-IV): sequencing the most valuable type-strain genomes for metagenomic binning, comparative biology and taxonomic classification.</title>
        <authorList>
            <person name="Goeker M."/>
        </authorList>
    </citation>
    <scope>NUCLEOTIDE SEQUENCE [LARGE SCALE GENOMIC DNA]</scope>
    <source>
        <strain evidence="2 3">DSM 28404</strain>
    </source>
</reference>
<dbReference type="Proteomes" id="UP000295763">
    <property type="component" value="Unassembled WGS sequence"/>
</dbReference>
<name>A0A4R2T125_9PAST</name>
<keyword evidence="2" id="KW-0808">Transferase</keyword>
<comment type="caution">
    <text evidence="2">The sequence shown here is derived from an EMBL/GenBank/DDBJ whole genome shotgun (WGS) entry which is preliminary data.</text>
</comment>
<gene>
    <name evidence="2" type="ORF">EDC44_11429</name>
</gene>
<proteinExistence type="predicted"/>
<dbReference type="GO" id="GO:0008757">
    <property type="term" value="F:S-adenosylmethionine-dependent methyltransferase activity"/>
    <property type="evidence" value="ECO:0007669"/>
    <property type="project" value="InterPro"/>
</dbReference>
<dbReference type="EMBL" id="SLYB01000014">
    <property type="protein sequence ID" value="TCP94786.1"/>
    <property type="molecule type" value="Genomic_DNA"/>
</dbReference>
<sequence length="239" mass="27841">MKWQAKYPNAINLPQSWQQLPRGERYCTAISDYFGKWLPKILGYQILKIGGLSGEIQCNLPLRHQMIIAPEISKKITALYADQADYSLIQANPTELPLVEKSIDACFLANTINFSQDPHQLLREVERVTMADGYLFISLFNPAGTLLFKRYLNKSPDKFLFRRFCAWRVVDWLELLNFEVLDMQYIEIKKSVHFARHFAPLITIVARKRTFPLCLTPQKVRFNPKEILNPVEAFQEKCK</sequence>
<dbReference type="AlphaFoldDB" id="A0A4R2T125"/>
<evidence type="ECO:0000259" key="1">
    <source>
        <dbReference type="Pfam" id="PF08241"/>
    </source>
</evidence>
<keyword evidence="3" id="KW-1185">Reference proteome</keyword>
<dbReference type="Pfam" id="PF08241">
    <property type="entry name" value="Methyltransf_11"/>
    <property type="match status" value="1"/>
</dbReference>
<dbReference type="InterPro" id="IPR013216">
    <property type="entry name" value="Methyltransf_11"/>
</dbReference>